<evidence type="ECO:0000256" key="1">
    <source>
        <dbReference type="ARBA" id="ARBA00004173"/>
    </source>
</evidence>
<comment type="caution">
    <text evidence="9">The sequence shown here is derived from an EMBL/GenBank/DDBJ whole genome shotgun (WGS) entry which is preliminary data.</text>
</comment>
<accession>A0A9P6K6U0</accession>
<feature type="compositionally biased region" description="Low complexity" evidence="8">
    <location>
        <begin position="137"/>
        <end position="161"/>
    </location>
</feature>
<dbReference type="GO" id="GO:0005762">
    <property type="term" value="C:mitochondrial large ribosomal subunit"/>
    <property type="evidence" value="ECO:0007669"/>
    <property type="project" value="TreeGrafter"/>
</dbReference>
<evidence type="ECO:0000256" key="6">
    <source>
        <dbReference type="ARBA" id="ARBA00035289"/>
    </source>
</evidence>
<protein>
    <recommendedName>
        <fullName evidence="6">Large ribosomal subunit protein uL29m</fullName>
    </recommendedName>
    <alternativeName>
        <fullName evidence="7">54S ribosomal protein L4, mitochondrial</fullName>
    </alternativeName>
</protein>
<keyword evidence="3 9" id="KW-0689">Ribosomal protein</keyword>
<dbReference type="InterPro" id="IPR036049">
    <property type="entry name" value="Ribosomal_uL29_sf"/>
</dbReference>
<dbReference type="Pfam" id="PF06984">
    <property type="entry name" value="MRP-L47"/>
    <property type="match status" value="1"/>
</dbReference>
<dbReference type="InterPro" id="IPR038340">
    <property type="entry name" value="MRP-L47_sf"/>
</dbReference>
<dbReference type="SUPFAM" id="SSF46561">
    <property type="entry name" value="Ribosomal protein L29 (L29p)"/>
    <property type="match status" value="1"/>
</dbReference>
<dbReference type="EMBL" id="JAAAXW010000023">
    <property type="protein sequence ID" value="KAF9549001.1"/>
    <property type="molecule type" value="Genomic_DNA"/>
</dbReference>
<evidence type="ECO:0000256" key="5">
    <source>
        <dbReference type="ARBA" id="ARBA00023274"/>
    </source>
</evidence>
<evidence type="ECO:0000313" key="9">
    <source>
        <dbReference type="EMBL" id="KAF9549001.1"/>
    </source>
</evidence>
<gene>
    <name evidence="9" type="primary">MRPL4_1</name>
    <name evidence="9" type="ORF">EC957_004993</name>
</gene>
<dbReference type="AlphaFoldDB" id="A0A9P6K6U0"/>
<evidence type="ECO:0000256" key="7">
    <source>
        <dbReference type="ARBA" id="ARBA00035399"/>
    </source>
</evidence>
<evidence type="ECO:0000313" key="10">
    <source>
        <dbReference type="Proteomes" id="UP000723463"/>
    </source>
</evidence>
<keyword evidence="4" id="KW-0496">Mitochondrion</keyword>
<comment type="subcellular location">
    <subcellularLocation>
        <location evidence="1">Mitochondrion</location>
    </subcellularLocation>
</comment>
<dbReference type="GO" id="GO:0032543">
    <property type="term" value="P:mitochondrial translation"/>
    <property type="evidence" value="ECO:0007669"/>
    <property type="project" value="TreeGrafter"/>
</dbReference>
<dbReference type="PANTHER" id="PTHR21183:SF18">
    <property type="entry name" value="LARGE RIBOSOMAL SUBUNIT PROTEIN UL29M"/>
    <property type="match status" value="1"/>
</dbReference>
<evidence type="ECO:0000256" key="2">
    <source>
        <dbReference type="ARBA" id="ARBA00009254"/>
    </source>
</evidence>
<dbReference type="Proteomes" id="UP000723463">
    <property type="component" value="Unassembled WGS sequence"/>
</dbReference>
<dbReference type="GO" id="GO:0003735">
    <property type="term" value="F:structural constituent of ribosome"/>
    <property type="evidence" value="ECO:0007669"/>
    <property type="project" value="InterPro"/>
</dbReference>
<feature type="region of interest" description="Disordered" evidence="8">
    <location>
        <begin position="136"/>
        <end position="161"/>
    </location>
</feature>
<dbReference type="InterPro" id="IPR010729">
    <property type="entry name" value="Ribosomal_uL29_mit"/>
</dbReference>
<keyword evidence="10" id="KW-1185">Reference proteome</keyword>
<name>A0A9P6K6U0_9FUNG</name>
<evidence type="ECO:0000256" key="4">
    <source>
        <dbReference type="ARBA" id="ARBA00023128"/>
    </source>
</evidence>
<evidence type="ECO:0000256" key="3">
    <source>
        <dbReference type="ARBA" id="ARBA00022980"/>
    </source>
</evidence>
<reference evidence="9" key="1">
    <citation type="journal article" date="2020" name="Fungal Divers.">
        <title>Resolving the Mortierellaceae phylogeny through synthesis of multi-gene phylogenetics and phylogenomics.</title>
        <authorList>
            <person name="Vandepol N."/>
            <person name="Liber J."/>
            <person name="Desiro A."/>
            <person name="Na H."/>
            <person name="Kennedy M."/>
            <person name="Barry K."/>
            <person name="Grigoriev I.V."/>
            <person name="Miller A.N."/>
            <person name="O'Donnell K."/>
            <person name="Stajich J.E."/>
            <person name="Bonito G."/>
        </authorList>
    </citation>
    <scope>NUCLEOTIDE SEQUENCE</scope>
    <source>
        <strain evidence="9">NRRL 2591</strain>
    </source>
</reference>
<evidence type="ECO:0000256" key="8">
    <source>
        <dbReference type="SAM" id="MobiDB-lite"/>
    </source>
</evidence>
<keyword evidence="5" id="KW-0687">Ribonucleoprotein</keyword>
<comment type="similarity">
    <text evidence="2">Belongs to the universal ribosomal protein uL29 family.</text>
</comment>
<proteinExistence type="inferred from homology"/>
<sequence>MSFFSRSFPALNRLKQLAFRPRGVEEFFENGKSIPTEKSWTGRAWRASELRVKSFDDLHKLWYVLLKERNVLAVQKEEARRFHISKQYFSNKGRQIKCQKSMARIKFVLNERRLAWVEATKLQRVANAQEATVNTKVSTPTAESSTAAASAAKSTESTVSA</sequence>
<organism evidence="9 10">
    <name type="scientific">Mortierella hygrophila</name>
    <dbReference type="NCBI Taxonomy" id="979708"/>
    <lineage>
        <taxon>Eukaryota</taxon>
        <taxon>Fungi</taxon>
        <taxon>Fungi incertae sedis</taxon>
        <taxon>Mucoromycota</taxon>
        <taxon>Mortierellomycotina</taxon>
        <taxon>Mortierellomycetes</taxon>
        <taxon>Mortierellales</taxon>
        <taxon>Mortierellaceae</taxon>
        <taxon>Mortierella</taxon>
    </lineage>
</organism>
<dbReference type="PANTHER" id="PTHR21183">
    <property type="entry name" value="RIBOSOMAL PROTEIN L47, MITOCHONDRIAL-RELATED"/>
    <property type="match status" value="1"/>
</dbReference>
<dbReference type="Gene3D" id="6.10.330.20">
    <property type="match status" value="1"/>
</dbReference>